<dbReference type="AlphaFoldDB" id="A0AA36FGC3"/>
<evidence type="ECO:0000313" key="1">
    <source>
        <dbReference type="EMBL" id="CAI9736567.1"/>
    </source>
</evidence>
<proteinExistence type="predicted"/>
<organism evidence="1 2">
    <name type="scientific">Octopus vulgaris</name>
    <name type="common">Common octopus</name>
    <dbReference type="NCBI Taxonomy" id="6645"/>
    <lineage>
        <taxon>Eukaryota</taxon>
        <taxon>Metazoa</taxon>
        <taxon>Spiralia</taxon>
        <taxon>Lophotrochozoa</taxon>
        <taxon>Mollusca</taxon>
        <taxon>Cephalopoda</taxon>
        <taxon>Coleoidea</taxon>
        <taxon>Octopodiformes</taxon>
        <taxon>Octopoda</taxon>
        <taxon>Incirrata</taxon>
        <taxon>Octopodidae</taxon>
        <taxon>Octopus</taxon>
    </lineage>
</organism>
<accession>A0AA36FGC3</accession>
<dbReference type="Proteomes" id="UP001162480">
    <property type="component" value="Chromosome 19"/>
</dbReference>
<reference evidence="1" key="1">
    <citation type="submission" date="2023-08" db="EMBL/GenBank/DDBJ databases">
        <authorList>
            <person name="Alioto T."/>
            <person name="Alioto T."/>
            <person name="Gomez Garrido J."/>
        </authorList>
    </citation>
    <scope>NUCLEOTIDE SEQUENCE</scope>
</reference>
<name>A0AA36FGC3_OCTVU</name>
<evidence type="ECO:0000313" key="2">
    <source>
        <dbReference type="Proteomes" id="UP001162480"/>
    </source>
</evidence>
<dbReference type="EMBL" id="OX597832">
    <property type="protein sequence ID" value="CAI9736567.1"/>
    <property type="molecule type" value="Genomic_DNA"/>
</dbReference>
<gene>
    <name evidence="1" type="ORF">OCTVUL_1B024399</name>
</gene>
<sequence>MTLPSTLLAIGRNVIRFQSSHSERSPFFGNLTISPFFHLRVAAVHRSRLPPFSTNYTFKPYTRQEIPIIRACTVNLQHGDVKRVPTVYVATGNRPDLLGRDLLRQIPGSLIVIETLCDTPSVEQL</sequence>
<protein>
    <submittedName>
        <fullName evidence="1">Uncharacterized protein</fullName>
    </submittedName>
</protein>
<keyword evidence="2" id="KW-1185">Reference proteome</keyword>